<gene>
    <name evidence="1" type="ORF">C2845_PM02G43470</name>
</gene>
<name>A0A3L6S6I7_PANMI</name>
<organism evidence="1 2">
    <name type="scientific">Panicum miliaceum</name>
    <name type="common">Proso millet</name>
    <name type="synonym">Broomcorn millet</name>
    <dbReference type="NCBI Taxonomy" id="4540"/>
    <lineage>
        <taxon>Eukaryota</taxon>
        <taxon>Viridiplantae</taxon>
        <taxon>Streptophyta</taxon>
        <taxon>Embryophyta</taxon>
        <taxon>Tracheophyta</taxon>
        <taxon>Spermatophyta</taxon>
        <taxon>Magnoliopsida</taxon>
        <taxon>Liliopsida</taxon>
        <taxon>Poales</taxon>
        <taxon>Poaceae</taxon>
        <taxon>PACMAD clade</taxon>
        <taxon>Panicoideae</taxon>
        <taxon>Panicodae</taxon>
        <taxon>Paniceae</taxon>
        <taxon>Panicinae</taxon>
        <taxon>Panicum</taxon>
        <taxon>Panicum sect. Panicum</taxon>
    </lineage>
</organism>
<dbReference type="AlphaFoldDB" id="A0A3L6S6I7"/>
<keyword evidence="2" id="KW-1185">Reference proteome</keyword>
<reference evidence="2" key="1">
    <citation type="journal article" date="2019" name="Nat. Commun.">
        <title>The genome of broomcorn millet.</title>
        <authorList>
            <person name="Zou C."/>
            <person name="Miki D."/>
            <person name="Li D."/>
            <person name="Tang Q."/>
            <person name="Xiao L."/>
            <person name="Rajput S."/>
            <person name="Deng P."/>
            <person name="Jia W."/>
            <person name="Huang R."/>
            <person name="Zhang M."/>
            <person name="Sun Y."/>
            <person name="Hu J."/>
            <person name="Fu X."/>
            <person name="Schnable P.S."/>
            <person name="Li F."/>
            <person name="Zhang H."/>
            <person name="Feng B."/>
            <person name="Zhu X."/>
            <person name="Liu R."/>
            <person name="Schnable J.C."/>
            <person name="Zhu J.-K."/>
            <person name="Zhang H."/>
        </authorList>
    </citation>
    <scope>NUCLEOTIDE SEQUENCE [LARGE SCALE GENOMIC DNA]</scope>
</reference>
<comment type="caution">
    <text evidence="1">The sequence shown here is derived from an EMBL/GenBank/DDBJ whole genome shotgun (WGS) entry which is preliminary data.</text>
</comment>
<dbReference type="EMBL" id="PQIB02000005">
    <property type="protein sequence ID" value="RLN16548.1"/>
    <property type="molecule type" value="Genomic_DNA"/>
</dbReference>
<evidence type="ECO:0000313" key="1">
    <source>
        <dbReference type="EMBL" id="RLN16548.1"/>
    </source>
</evidence>
<dbReference type="Proteomes" id="UP000275267">
    <property type="component" value="Unassembled WGS sequence"/>
</dbReference>
<proteinExistence type="predicted"/>
<protein>
    <submittedName>
        <fullName evidence="1">Uncharacterized protein</fullName>
    </submittedName>
</protein>
<evidence type="ECO:0000313" key="2">
    <source>
        <dbReference type="Proteomes" id="UP000275267"/>
    </source>
</evidence>
<accession>A0A3L6S6I7</accession>
<sequence>MRKRSGDVRVNRSARSLSLKLGSVYQSEALSILSSTAFSYQLPHTRRRPIDRSILFPSSLALIMSEKPISSRLLFVVAVQVRGRSHLIKQQLDAIAAGRAR</sequence>